<evidence type="ECO:0008006" key="6">
    <source>
        <dbReference type="Google" id="ProtNLM"/>
    </source>
</evidence>
<name>A0A9X2H6W3_9MICO</name>
<dbReference type="PANTHER" id="PTHR39082">
    <property type="entry name" value="PHOSPHOLIPASE C-BETA-2-RELATED"/>
    <property type="match status" value="1"/>
</dbReference>
<dbReference type="Pfam" id="PF24481">
    <property type="entry name" value="CT398_CC"/>
    <property type="match status" value="1"/>
</dbReference>
<dbReference type="InterPro" id="IPR052376">
    <property type="entry name" value="Oxidative_Scav/Glycosyltrans"/>
</dbReference>
<evidence type="ECO:0000259" key="2">
    <source>
        <dbReference type="Pfam" id="PF02591"/>
    </source>
</evidence>
<gene>
    <name evidence="4" type="ORF">BJ978_002558</name>
</gene>
<dbReference type="Proteomes" id="UP001139722">
    <property type="component" value="Unassembled WGS sequence"/>
</dbReference>
<comment type="caution">
    <text evidence="4">The sequence shown here is derived from an EMBL/GenBank/DDBJ whole genome shotgun (WGS) entry which is preliminary data.</text>
</comment>
<proteinExistence type="predicted"/>
<dbReference type="InterPro" id="IPR056003">
    <property type="entry name" value="CT398_CC_hairpin"/>
</dbReference>
<dbReference type="OrthoDB" id="9784388at2"/>
<sequence>MKASPADQQQLLRLQAVDTRLQQIAHRLGSLPQTAPIAELAQRDTAVRSRRAEALGTFEDARTELKRIESDVEVVEARIARDGDRLQHSSSTKDVAALESELVSLKKRLSDLEDQELVVMERVEEAEQAVSAIDAERAVIAEETATLETARDEASAGFVVERDGAERDRAVVAGELPPELLAYYEQRRTRGAGVGAALLRQRTCGGCTITLTGSDLEEVRRAAPDEVLLCPECDRILVRTEESGI</sequence>
<reference evidence="4" key="1">
    <citation type="submission" date="2022-06" db="EMBL/GenBank/DDBJ databases">
        <title>Sequencing the genomes of 1000 actinobacteria strains.</title>
        <authorList>
            <person name="Klenk H.-P."/>
        </authorList>
    </citation>
    <scope>NUCLEOTIDE SEQUENCE</scope>
    <source>
        <strain evidence="4">DSM 22016</strain>
    </source>
</reference>
<dbReference type="Pfam" id="PF02591">
    <property type="entry name" value="Zn_ribbon_9"/>
    <property type="match status" value="1"/>
</dbReference>
<dbReference type="AlphaFoldDB" id="A0A9X2H6W3"/>
<evidence type="ECO:0000313" key="4">
    <source>
        <dbReference type="EMBL" id="MCP2371882.1"/>
    </source>
</evidence>
<organism evidence="4 5">
    <name type="scientific">Agromyces terreus</name>
    <dbReference type="NCBI Taxonomy" id="424795"/>
    <lineage>
        <taxon>Bacteria</taxon>
        <taxon>Bacillati</taxon>
        <taxon>Actinomycetota</taxon>
        <taxon>Actinomycetes</taxon>
        <taxon>Micrococcales</taxon>
        <taxon>Microbacteriaceae</taxon>
        <taxon>Agromyces</taxon>
    </lineage>
</organism>
<dbReference type="RefSeq" id="WP_156997968.1">
    <property type="nucleotide sequence ID" value="NZ_BAAANU010000008.1"/>
</dbReference>
<evidence type="ECO:0000313" key="5">
    <source>
        <dbReference type="Proteomes" id="UP001139722"/>
    </source>
</evidence>
<feature type="coiled-coil region" evidence="1">
    <location>
        <begin position="58"/>
        <end position="153"/>
    </location>
</feature>
<evidence type="ECO:0000259" key="3">
    <source>
        <dbReference type="Pfam" id="PF24481"/>
    </source>
</evidence>
<dbReference type="Gene3D" id="1.10.287.1490">
    <property type="match status" value="1"/>
</dbReference>
<accession>A0A9X2H6W3</accession>
<protein>
    <recommendedName>
        <fullName evidence="6">C4-type zinc ribbon domain-containing protein</fullName>
    </recommendedName>
</protein>
<evidence type="ECO:0000256" key="1">
    <source>
        <dbReference type="SAM" id="Coils"/>
    </source>
</evidence>
<dbReference type="InterPro" id="IPR003743">
    <property type="entry name" value="Zf-RING_7"/>
</dbReference>
<feature type="domain" description="C4-type zinc ribbon" evidence="2">
    <location>
        <begin position="203"/>
        <end position="237"/>
    </location>
</feature>
<feature type="domain" description="CT398-like coiled coil hairpin" evidence="3">
    <location>
        <begin position="14"/>
        <end position="190"/>
    </location>
</feature>
<keyword evidence="5" id="KW-1185">Reference proteome</keyword>
<keyword evidence="1" id="KW-0175">Coiled coil</keyword>
<dbReference type="PANTHER" id="PTHR39082:SF1">
    <property type="entry name" value="SCAVENGER RECEPTOR CLASS A MEMBER 3"/>
    <property type="match status" value="1"/>
</dbReference>
<dbReference type="EMBL" id="JAMZDY010000001">
    <property type="protein sequence ID" value="MCP2371882.1"/>
    <property type="molecule type" value="Genomic_DNA"/>
</dbReference>